<dbReference type="InterPro" id="IPR010987">
    <property type="entry name" value="Glutathione-S-Trfase_C-like"/>
</dbReference>
<feature type="domain" description="GST N-terminal" evidence="1">
    <location>
        <begin position="1"/>
        <end position="79"/>
    </location>
</feature>
<evidence type="ECO:0000259" key="1">
    <source>
        <dbReference type="PROSITE" id="PS50404"/>
    </source>
</evidence>
<gene>
    <name evidence="3" type="ORF">COB20_08775</name>
</gene>
<feature type="domain" description="GST C-terminal" evidence="2">
    <location>
        <begin position="85"/>
        <end position="206"/>
    </location>
</feature>
<accession>A0A2A4X3R1</accession>
<dbReference type="CDD" id="cd03207">
    <property type="entry name" value="GST_C_8"/>
    <property type="match status" value="1"/>
</dbReference>
<dbReference type="SFLD" id="SFLDG01150">
    <property type="entry name" value="Main.1:_Beta-like"/>
    <property type="match status" value="1"/>
</dbReference>
<sequence length="206" mass="22795">MITFYTNPQSRGQIVHWLLEELGVPYDTVWIEYGEQMKSAEYLAVNPMGKVPAIKHKNALVTEAAAICTFLAVSYPEQGLAPAVGDPKLADFYRWMHFASGPLEMATTAKSIGWGVADEQRRMVGFGSYEETLSVIEQVLAEGPFICGDKFTAVDVYLGAALNWGMLFGTVEKRPAFEEYASRLQQRLAAQRAVQINEDTMQSAAS</sequence>
<dbReference type="SFLD" id="SFLDS00019">
    <property type="entry name" value="Glutathione_Transferase_(cytos"/>
    <property type="match status" value="1"/>
</dbReference>
<dbReference type="Pfam" id="PF13409">
    <property type="entry name" value="GST_N_2"/>
    <property type="match status" value="1"/>
</dbReference>
<dbReference type="InterPro" id="IPR004045">
    <property type="entry name" value="Glutathione_S-Trfase_N"/>
</dbReference>
<dbReference type="SUPFAM" id="SSF52833">
    <property type="entry name" value="Thioredoxin-like"/>
    <property type="match status" value="1"/>
</dbReference>
<reference evidence="4" key="1">
    <citation type="submission" date="2017-08" db="EMBL/GenBank/DDBJ databases">
        <title>A dynamic microbial community with high functional redundancy inhabits the cold, oxic subseafloor aquifer.</title>
        <authorList>
            <person name="Tully B.J."/>
            <person name="Wheat C.G."/>
            <person name="Glazer B.T."/>
            <person name="Huber J.A."/>
        </authorList>
    </citation>
    <scope>NUCLEOTIDE SEQUENCE [LARGE SCALE GENOMIC DNA]</scope>
</reference>
<dbReference type="InterPro" id="IPR036249">
    <property type="entry name" value="Thioredoxin-like_sf"/>
</dbReference>
<dbReference type="SFLD" id="SFLDG00358">
    <property type="entry name" value="Main_(cytGST)"/>
    <property type="match status" value="1"/>
</dbReference>
<dbReference type="PROSITE" id="PS50404">
    <property type="entry name" value="GST_NTER"/>
    <property type="match status" value="1"/>
</dbReference>
<name>A0A2A4X3R1_9GAMM</name>
<dbReference type="GO" id="GO:0016740">
    <property type="term" value="F:transferase activity"/>
    <property type="evidence" value="ECO:0007669"/>
    <property type="project" value="UniProtKB-KW"/>
</dbReference>
<dbReference type="CDD" id="cd03046">
    <property type="entry name" value="GST_N_GTT1_like"/>
    <property type="match status" value="1"/>
</dbReference>
<comment type="caution">
    <text evidence="3">The sequence shown here is derived from an EMBL/GenBank/DDBJ whole genome shotgun (WGS) entry which is preliminary data.</text>
</comment>
<dbReference type="Gene3D" id="1.20.1050.10">
    <property type="match status" value="1"/>
</dbReference>
<organism evidence="3 4">
    <name type="scientific">SAR86 cluster bacterium</name>
    <dbReference type="NCBI Taxonomy" id="2030880"/>
    <lineage>
        <taxon>Bacteria</taxon>
        <taxon>Pseudomonadati</taxon>
        <taxon>Pseudomonadota</taxon>
        <taxon>Gammaproteobacteria</taxon>
        <taxon>SAR86 cluster</taxon>
    </lineage>
</organism>
<evidence type="ECO:0000259" key="2">
    <source>
        <dbReference type="PROSITE" id="PS50405"/>
    </source>
</evidence>
<dbReference type="SUPFAM" id="SSF47616">
    <property type="entry name" value="GST C-terminal domain-like"/>
    <property type="match status" value="1"/>
</dbReference>
<proteinExistence type="predicted"/>
<dbReference type="InterPro" id="IPR036282">
    <property type="entry name" value="Glutathione-S-Trfase_C_sf"/>
</dbReference>
<dbReference type="AlphaFoldDB" id="A0A2A4X3R1"/>
<evidence type="ECO:0000313" key="4">
    <source>
        <dbReference type="Proteomes" id="UP000218767"/>
    </source>
</evidence>
<dbReference type="Proteomes" id="UP000218767">
    <property type="component" value="Unassembled WGS sequence"/>
</dbReference>
<dbReference type="Gene3D" id="3.40.30.10">
    <property type="entry name" value="Glutaredoxin"/>
    <property type="match status" value="1"/>
</dbReference>
<dbReference type="PANTHER" id="PTHR44051:SF21">
    <property type="entry name" value="GLUTATHIONE S-TRANSFERASE FAMILY PROTEIN"/>
    <property type="match status" value="1"/>
</dbReference>
<dbReference type="InterPro" id="IPR040079">
    <property type="entry name" value="Glutathione_S-Trfase"/>
</dbReference>
<dbReference type="Pfam" id="PF13410">
    <property type="entry name" value="GST_C_2"/>
    <property type="match status" value="1"/>
</dbReference>
<keyword evidence="3" id="KW-0808">Transferase</keyword>
<dbReference type="EMBL" id="NVUL01000048">
    <property type="protein sequence ID" value="PCI77144.1"/>
    <property type="molecule type" value="Genomic_DNA"/>
</dbReference>
<dbReference type="PROSITE" id="PS50405">
    <property type="entry name" value="GST_CTER"/>
    <property type="match status" value="1"/>
</dbReference>
<dbReference type="PANTHER" id="PTHR44051">
    <property type="entry name" value="GLUTATHIONE S-TRANSFERASE-RELATED"/>
    <property type="match status" value="1"/>
</dbReference>
<protein>
    <submittedName>
        <fullName evidence="3">Glutathione S-transferase</fullName>
    </submittedName>
</protein>
<evidence type="ECO:0000313" key="3">
    <source>
        <dbReference type="EMBL" id="PCI77144.1"/>
    </source>
</evidence>